<keyword evidence="3" id="KW-1003">Cell membrane</keyword>
<reference evidence="9 10" key="4">
    <citation type="journal article" date="2020" name="PLoS ONE">
        <title>Taxonomic classification of strain PO100/5 shows a broader geographic distribution and genetic markers of the recently described Corynebacterium silvaticum.</title>
        <authorList>
            <person name="Viana M.V.C."/>
            <person name="Profeta R."/>
            <person name="da Silva A.L."/>
            <person name="Hurtado R."/>
            <person name="Cerqueira J.C."/>
            <person name="Ribeiro B.F.S."/>
            <person name="Almeida M.O."/>
            <person name="Morais-Rodrigues F."/>
            <person name="Soares S.C."/>
            <person name="Oliveira M."/>
            <person name="Tavares L."/>
            <person name="Figueiredo H."/>
            <person name="Wattam A.R."/>
            <person name="Barh D."/>
            <person name="Ghosh P."/>
            <person name="Silva A."/>
            <person name="Azevedo V."/>
        </authorList>
    </citation>
    <scope>NUCLEOTIDE SEQUENCE [LARGE SCALE GENOMIC DNA]</scope>
    <source>
        <strain evidence="9 10">PO100/5</strain>
    </source>
</reference>
<evidence type="ECO:0000256" key="2">
    <source>
        <dbReference type="ARBA" id="ARBA00008193"/>
    </source>
</evidence>
<dbReference type="Proteomes" id="UP000195652">
    <property type="component" value="Chromosome"/>
</dbReference>
<evidence type="ECO:0000256" key="7">
    <source>
        <dbReference type="SAM" id="Phobius"/>
    </source>
</evidence>
<protein>
    <submittedName>
        <fullName evidence="9">TRIC cation channel family protein</fullName>
    </submittedName>
</protein>
<feature type="transmembrane region" description="Helical" evidence="7">
    <location>
        <begin position="42"/>
        <end position="63"/>
    </location>
</feature>
<name>A0A7Y4LFT3_9CORY</name>
<feature type="domain" description="Glycine transporter" evidence="8">
    <location>
        <begin position="18"/>
        <end position="91"/>
    </location>
</feature>
<evidence type="ECO:0000259" key="8">
    <source>
        <dbReference type="Pfam" id="PF03458"/>
    </source>
</evidence>
<feature type="transmembrane region" description="Helical" evidence="7">
    <location>
        <begin position="157"/>
        <end position="177"/>
    </location>
</feature>
<accession>A0A7Y4LFT3</accession>
<dbReference type="GeneID" id="75008312"/>
<evidence type="ECO:0000313" key="10">
    <source>
        <dbReference type="Proteomes" id="UP000195652"/>
    </source>
</evidence>
<evidence type="ECO:0000256" key="4">
    <source>
        <dbReference type="ARBA" id="ARBA00022692"/>
    </source>
</evidence>
<evidence type="ECO:0000256" key="3">
    <source>
        <dbReference type="ARBA" id="ARBA00022475"/>
    </source>
</evidence>
<keyword evidence="5 7" id="KW-1133">Transmembrane helix</keyword>
<dbReference type="AlphaFoldDB" id="A0A7Y4LFT3"/>
<reference evidence="9 10" key="2">
    <citation type="journal article" date="2020" name="Antonie Van Leeuwenhoek">
        <title>Phylogenomic characterisation of a novel corynebacterial species pathogenic to animals.</title>
        <authorList>
            <person name="Moller J."/>
            <person name="Musella L."/>
            <person name="Melnikov V."/>
            <person name="Geissdorfer W."/>
            <person name="Burkovski A."/>
            <person name="Sangal V."/>
        </authorList>
    </citation>
    <scope>NUCLEOTIDE SEQUENCE [LARGE SCALE GENOMIC DNA]</scope>
    <source>
        <strain evidence="9 10">PO100/5</strain>
    </source>
</reference>
<keyword evidence="10" id="KW-1185">Reference proteome</keyword>
<comment type="similarity">
    <text evidence="2">Belongs to the UPF0126 family.</text>
</comment>
<keyword evidence="4 7" id="KW-0812">Transmembrane</keyword>
<keyword evidence="6 7" id="KW-0472">Membrane</keyword>
<organism evidence="9 10">
    <name type="scientific">Corynebacterium silvaticum</name>
    <dbReference type="NCBI Taxonomy" id="2320431"/>
    <lineage>
        <taxon>Bacteria</taxon>
        <taxon>Bacillati</taxon>
        <taxon>Actinomycetota</taxon>
        <taxon>Actinomycetes</taxon>
        <taxon>Mycobacteriales</taxon>
        <taxon>Corynebacteriaceae</taxon>
        <taxon>Corynebacterium</taxon>
    </lineage>
</organism>
<sequence>MIVRVNTVDPHILTMYATFDLIGVVLNGIIGGTIARQRDYDAVGFVFLALFSALGGGMLRDVLMQRGTAAAIADSRYLLLAIAGALLALVINFKGQAWEIFKANGDAIVLGVWSVTGAVKALNFDMPLSSAVFMGVLTAVGGGMIRDICTGQVPGIFGGGPLYAVPALVASISMVTFSNFGFYALGMVVSPILGAGLAIVAYWRGWVLFRNSEWAPVNMTAAQVAALVRRSERRGFIRGRGSKQKIEGDFDLG</sequence>
<evidence type="ECO:0000256" key="6">
    <source>
        <dbReference type="ARBA" id="ARBA00023136"/>
    </source>
</evidence>
<reference evidence="9 10" key="1">
    <citation type="journal article" date="2014" name="BMC Vet. Res.">
        <title>First report of Corynebacterium pseudotuberculosis from caseous lymphadenitis lesions in Black Alentejano pig (Sus scrofa domesticus).</title>
        <authorList>
            <person name="Oliveira M."/>
            <person name="Barroco C."/>
            <person name="Mottola C."/>
            <person name="Santos R."/>
            <person name="Lemsaddek A."/>
            <person name="Tavares L."/>
            <person name="Semedo-Lemsaddek T."/>
        </authorList>
    </citation>
    <scope>NUCLEOTIDE SEQUENCE [LARGE SCALE GENOMIC DNA]</scope>
    <source>
        <strain evidence="9 10">PO100/5</strain>
    </source>
</reference>
<feature type="transmembrane region" description="Helical" evidence="7">
    <location>
        <begin position="128"/>
        <end position="145"/>
    </location>
</feature>
<feature type="transmembrane region" description="Helical" evidence="7">
    <location>
        <begin position="12"/>
        <end position="30"/>
    </location>
</feature>
<dbReference type="OrthoDB" id="9791874at2"/>
<dbReference type="PANTHER" id="PTHR30506:SF3">
    <property type="entry name" value="UPF0126 INNER MEMBRANE PROTEIN YADS-RELATED"/>
    <property type="match status" value="1"/>
</dbReference>
<dbReference type="Pfam" id="PF03458">
    <property type="entry name" value="Gly_transporter"/>
    <property type="match status" value="2"/>
</dbReference>
<gene>
    <name evidence="9" type="ORF">CBE74_08655</name>
</gene>
<dbReference type="PANTHER" id="PTHR30506">
    <property type="entry name" value="INNER MEMBRANE PROTEIN"/>
    <property type="match status" value="1"/>
</dbReference>
<dbReference type="KEGG" id="csil:CBE74_08655"/>
<evidence type="ECO:0000313" key="9">
    <source>
        <dbReference type="EMBL" id="ARU47148.1"/>
    </source>
</evidence>
<evidence type="ECO:0000256" key="1">
    <source>
        <dbReference type="ARBA" id="ARBA00004651"/>
    </source>
</evidence>
<feature type="transmembrane region" description="Helical" evidence="7">
    <location>
        <begin position="183"/>
        <end position="203"/>
    </location>
</feature>
<dbReference type="RefSeq" id="WP_087454920.1">
    <property type="nucleotide sequence ID" value="NZ_CP021417.2"/>
</dbReference>
<feature type="transmembrane region" description="Helical" evidence="7">
    <location>
        <begin position="75"/>
        <end position="93"/>
    </location>
</feature>
<proteinExistence type="inferred from homology"/>
<dbReference type="GO" id="GO:0005886">
    <property type="term" value="C:plasma membrane"/>
    <property type="evidence" value="ECO:0007669"/>
    <property type="project" value="UniProtKB-SubCell"/>
</dbReference>
<dbReference type="EMBL" id="CP021417">
    <property type="protein sequence ID" value="ARU47148.1"/>
    <property type="molecule type" value="Genomic_DNA"/>
</dbReference>
<dbReference type="InterPro" id="IPR005115">
    <property type="entry name" value="Gly_transporter"/>
</dbReference>
<reference evidence="9 10" key="3">
    <citation type="journal article" date="2020" name="Int. J. Syst. Evol. Microbiol.">
        <title>Corynebacterium silvaticum sp. nov., a unique group of NTTB corynebacteria in wild boar and roe deer.</title>
        <authorList>
            <person name="Dangel A."/>
            <person name="Berger A."/>
            <person name="Rau J."/>
            <person name="Eisenberg T."/>
            <person name="Kampfer P."/>
            <person name="Margos G."/>
            <person name="Contzen M."/>
            <person name="Busse H.J."/>
            <person name="Konrad R."/>
            <person name="Peters M."/>
            <person name="Sting R."/>
            <person name="Sing A."/>
        </authorList>
    </citation>
    <scope>NUCLEOTIDE SEQUENCE [LARGE SCALE GENOMIC DNA]</scope>
    <source>
        <strain evidence="9 10">PO100/5</strain>
    </source>
</reference>
<feature type="domain" description="Glycine transporter" evidence="8">
    <location>
        <begin position="106"/>
        <end position="177"/>
    </location>
</feature>
<comment type="subcellular location">
    <subcellularLocation>
        <location evidence="1">Cell membrane</location>
        <topology evidence="1">Multi-pass membrane protein</topology>
    </subcellularLocation>
</comment>
<evidence type="ECO:0000256" key="5">
    <source>
        <dbReference type="ARBA" id="ARBA00022989"/>
    </source>
</evidence>